<feature type="region of interest" description="Disordered" evidence="1">
    <location>
        <begin position="1232"/>
        <end position="1287"/>
    </location>
</feature>
<feature type="compositionally biased region" description="Gly residues" evidence="1">
    <location>
        <begin position="1258"/>
        <end position="1273"/>
    </location>
</feature>
<keyword evidence="3" id="KW-0732">Signal</keyword>
<feature type="chain" id="PRO_5020796104" evidence="3">
    <location>
        <begin position="33"/>
        <end position="1613"/>
    </location>
</feature>
<dbReference type="NCBIfam" id="TIGR03773">
    <property type="entry name" value="anch_rpt_wall"/>
    <property type="match status" value="1"/>
</dbReference>
<feature type="signal peptide" evidence="3">
    <location>
        <begin position="1"/>
        <end position="32"/>
    </location>
</feature>
<name>A0A4R9A9N7_9MICO</name>
<dbReference type="NCBIfam" id="NF038134">
    <property type="entry name" value="choice_anch_M"/>
    <property type="match status" value="3"/>
</dbReference>
<evidence type="ECO:0000256" key="3">
    <source>
        <dbReference type="SAM" id="SignalP"/>
    </source>
</evidence>
<keyword evidence="2" id="KW-0812">Transmembrane</keyword>
<feature type="compositionally biased region" description="Low complexity" evidence="1">
    <location>
        <begin position="1274"/>
        <end position="1287"/>
    </location>
</feature>
<organism evidence="4 5">
    <name type="scientific">Cryobacterium frigoriphilum</name>
    <dbReference type="NCBI Taxonomy" id="1259150"/>
    <lineage>
        <taxon>Bacteria</taxon>
        <taxon>Bacillati</taxon>
        <taxon>Actinomycetota</taxon>
        <taxon>Actinomycetes</taxon>
        <taxon>Micrococcales</taxon>
        <taxon>Microbacteriaceae</taxon>
        <taxon>Cryobacterium</taxon>
    </lineage>
</organism>
<feature type="transmembrane region" description="Helical" evidence="2">
    <location>
        <begin position="1576"/>
        <end position="1596"/>
    </location>
</feature>
<keyword evidence="2" id="KW-0472">Membrane</keyword>
<dbReference type="InterPro" id="IPR022395">
    <property type="entry name" value="CHP03773_ABC_transptr-like"/>
</dbReference>
<evidence type="ECO:0000313" key="5">
    <source>
        <dbReference type="Proteomes" id="UP000297447"/>
    </source>
</evidence>
<feature type="compositionally biased region" description="Basic and acidic residues" evidence="1">
    <location>
        <begin position="278"/>
        <end position="288"/>
    </location>
</feature>
<dbReference type="PANTHER" id="PTHR12460:SF38">
    <property type="entry name" value="KINETOPLAST-ASSOCIATED PROTEIN-LIKE PROTEIN"/>
    <property type="match status" value="1"/>
</dbReference>
<evidence type="ECO:0000256" key="2">
    <source>
        <dbReference type="SAM" id="Phobius"/>
    </source>
</evidence>
<dbReference type="Proteomes" id="UP000297447">
    <property type="component" value="Unassembled WGS sequence"/>
</dbReference>
<keyword evidence="2" id="KW-1133">Transmembrane helix</keyword>
<accession>A0A4R9A9N7</accession>
<dbReference type="OrthoDB" id="5380360at2"/>
<dbReference type="RefSeq" id="WP_134518053.1">
    <property type="nucleotide sequence ID" value="NZ_SOHE01000015.1"/>
</dbReference>
<dbReference type="NCBIfam" id="TIGR03769">
    <property type="entry name" value="P_ac_wall_RPT"/>
    <property type="match status" value="3"/>
</dbReference>
<keyword evidence="5" id="KW-1185">Reference proteome</keyword>
<dbReference type="PANTHER" id="PTHR12460">
    <property type="entry name" value="CYCLIN-DEPENDENT KINASE INHIBITOR-RELATED PROTEIN"/>
    <property type="match status" value="1"/>
</dbReference>
<dbReference type="EMBL" id="SOHE01000015">
    <property type="protein sequence ID" value="TFD54738.1"/>
    <property type="molecule type" value="Genomic_DNA"/>
</dbReference>
<comment type="caution">
    <text evidence="4">The sequence shown here is derived from an EMBL/GenBank/DDBJ whole genome shotgun (WGS) entry which is preliminary data.</text>
</comment>
<dbReference type="InterPro" id="IPR022435">
    <property type="entry name" value="Surface-anchored_actinobac"/>
</dbReference>
<gene>
    <name evidence="4" type="ORF">E3T55_02825</name>
</gene>
<feature type="region of interest" description="Disordered" evidence="1">
    <location>
        <begin position="265"/>
        <end position="290"/>
    </location>
</feature>
<evidence type="ECO:0000313" key="4">
    <source>
        <dbReference type="EMBL" id="TFD54738.1"/>
    </source>
</evidence>
<sequence length="1613" mass="164219">MHPHVRRPTAAAAVTTVLALLASLLVTSPAAASEPADAATDSAAELTPVPADGATLLDLVFDTTVDTTVDAPLRLGILPAPTEPGSPAAVVAVDPADTLLVVDDTSAVTGLVSAAHLELPEGYTATGAAAVNLTGVTGPEGASVSVTDATGTVLLGTAPLPTGDAAPVTLALDGATDLTGLWAFSAHGDYSMTLDAVLPVTDAAGVTGSLATAATTYQFSVGAAADAAAAAAATEAVAAAAAEAEAEAVAVAVAEAEAEATMEAEVDAAESATAAESARAEPTDDQKVADVATGDDASVAGGSTSDSGDDVSATTTYASTMASAVSVDSSTETVTTEPPVVLSAGNLAISPKLSASAAAEEGDFDGVTLGISDRTRGVFVPSDWYGLDSAVIHLGNDEFDADSGTWATPSVVPDLTGYTRGDAARVVLGLDQAISGRSHNIPYTWDMPLLSGTAVLSGVTGSGTAAAPGIVRVTDAMSGQQVWDSSRFGASAQTTVVDWNKGSRAHYSGWSFSDEGKYCVTMTVGIVSTANGVKTATDTFTFYVGDLPETVVPCALDTDLPDVIEEEEEEPEAETHFIHENGHIDYRVHLVDGEIATAMSFSITRDRLYEPFDNIVLAGTKPVQTVPEPTQTTDLTGIGPVGTEYWHFPTSGGSENWVWPGFNTEEVDADAVISPITTTLTDYSVNGVRQPDDADFVLQGGSAAPVRRGPLLLSTRLGLPQSFELGVNQHTHQEWAFTAQGVYCLSLTSSAIMADGHRSSDDGILTVVVGDIDASTVVPCELQNLDVAPVVQKSAPAIDTTDVYLATDGDVQLDLFGDNGLDLVASTASDAIGSLMNRRADDLVISTSNWRPEGLWRLTGLGSTRLGQAAGLDFPGMTLDTTGVLPDSLLSDTAVTMALGDVAGPGDFSFINYADRSAAALDSAPGGPRSTTLSAMSRATKVWWDVTEAGIYCVPLTFSSTSLDGTSNSTSTTLTFVAGRLDPEDADYVDRTGITSCANGQQATTADDSDVDGSPEQTPIEWNVANGTLTDSGAVILNDGHVDIASVLVDGSLATQIKDTTESSDAIWRDPAQTVLQVLPGAQTSAPDSSDYAFLGEPGNAVWQVTQTQQQGLLWPGWSTEQIANADTQVGVDWALTDASGPGEFALYEASSTVIGGVDVRFNTRDGLSSADSYVIPKNTHAHGTWAFSAEGSYCLAFTRSTTLAGGASASDDFVLAFAVGEVDVTGIDPADCFAGTPNTEDPGAGEADDGSEVDAGTGSGDTGTGAGTGAGTGTTAPTTPTVTAPASQTQAATQCVAGGTILSAGHVDYASRLVNGRLQSLIKDGSTQSTVWREPSQVVLWLKPSSRVTLPAGYSSIGTVGSSIWQIPQTQNTNLVWLGWNTESLSSAQASGPVTFSLDAVDGPGSVNVYLNGEFGGVKSVVFANGGTHSVDLGKHVHGNWAFSAEGIYHLTFTQSVTLASGQVSRDTATLTVAVGDVDPATAFAGSGGCGAVSNAALLTSDIEAADAAAAAAVEAAAAVKALEDAAVLAAAQVEAEAVATEAAERKLAATSADAIDDVTGDPLAALRAGNPVPALLLTLGLLLVLGAAAGGILWQRKRGWAALPTSARADD</sequence>
<protein>
    <submittedName>
        <fullName evidence="4">Uncharacterized protein</fullName>
    </submittedName>
</protein>
<evidence type="ECO:0000256" key="1">
    <source>
        <dbReference type="SAM" id="MobiDB-lite"/>
    </source>
</evidence>
<reference evidence="4 5" key="1">
    <citation type="submission" date="2019-03" db="EMBL/GenBank/DDBJ databases">
        <title>Genomics of glacier-inhabiting Cryobacterium strains.</title>
        <authorList>
            <person name="Liu Q."/>
            <person name="Xin Y.-H."/>
        </authorList>
    </citation>
    <scope>NUCLEOTIDE SEQUENCE [LARGE SCALE GENOMIC DNA]</scope>
    <source>
        <strain evidence="4 5">Hh14</strain>
    </source>
</reference>
<proteinExistence type="predicted"/>